<feature type="transmembrane region" description="Helical" evidence="1">
    <location>
        <begin position="289"/>
        <end position="314"/>
    </location>
</feature>
<evidence type="ECO:0000256" key="1">
    <source>
        <dbReference type="SAM" id="Phobius"/>
    </source>
</evidence>
<sequence length="334" mass="37228">FGQTVNSFNVNEILLGMSGICLLIAAGIFIFTIGKTLSKGKSRHGLPEIWFWASLFWCFIASLLNLVMVLQMIDRGAKIVSFTMEDSFVHVTLIGFVANFVFGISLRVLPGLLFLPTPRFSLNKVSLILINVGISVIAIQPIIVVSNWWLLIATLIELAGFISYVLSVHIYNRRVTVRQYVLNTYGRYEWFLRSGYFWLLVGGVLQVWLSVGHLNHNIAVSIELAAPVVHVWGLGFITMIIVGMASRMVPMFEGAVLPLQRIMDLVFILLNLGVILRLGFGIIPSHNSWTGLALSGSLSTISITLFALIICLTLNPSSRNRYIEIAIEFGKNRR</sequence>
<evidence type="ECO:0000313" key="2">
    <source>
        <dbReference type="EMBL" id="SVC28597.1"/>
    </source>
</evidence>
<feature type="transmembrane region" description="Helical" evidence="1">
    <location>
        <begin position="93"/>
        <end position="115"/>
    </location>
</feature>
<proteinExistence type="predicted"/>
<keyword evidence="1" id="KW-0472">Membrane</keyword>
<dbReference type="InterPro" id="IPR010266">
    <property type="entry name" value="NnrS"/>
</dbReference>
<feature type="transmembrane region" description="Helical" evidence="1">
    <location>
        <begin position="262"/>
        <end position="283"/>
    </location>
</feature>
<organism evidence="2">
    <name type="scientific">marine metagenome</name>
    <dbReference type="NCBI Taxonomy" id="408172"/>
    <lineage>
        <taxon>unclassified sequences</taxon>
        <taxon>metagenomes</taxon>
        <taxon>ecological metagenomes</taxon>
    </lineage>
</organism>
<keyword evidence="1" id="KW-0812">Transmembrane</keyword>
<keyword evidence="1" id="KW-1133">Transmembrane helix</keyword>
<feature type="transmembrane region" description="Helical" evidence="1">
    <location>
        <begin position="13"/>
        <end position="37"/>
    </location>
</feature>
<name>A0A382L0S0_9ZZZZ</name>
<feature type="transmembrane region" description="Helical" evidence="1">
    <location>
        <begin position="127"/>
        <end position="143"/>
    </location>
</feature>
<gene>
    <name evidence="2" type="ORF">METZ01_LOCUS281451</name>
</gene>
<accession>A0A382L0S0</accession>
<dbReference type="AlphaFoldDB" id="A0A382L0S0"/>
<dbReference type="EMBL" id="UINC01083157">
    <property type="protein sequence ID" value="SVC28597.1"/>
    <property type="molecule type" value="Genomic_DNA"/>
</dbReference>
<protein>
    <submittedName>
        <fullName evidence="2">Uncharacterized protein</fullName>
    </submittedName>
</protein>
<feature type="transmembrane region" description="Helical" evidence="1">
    <location>
        <begin position="149"/>
        <end position="170"/>
    </location>
</feature>
<feature type="non-terminal residue" evidence="2">
    <location>
        <position position="1"/>
    </location>
</feature>
<feature type="transmembrane region" description="Helical" evidence="1">
    <location>
        <begin position="190"/>
        <end position="209"/>
    </location>
</feature>
<dbReference type="Pfam" id="PF05940">
    <property type="entry name" value="NnrS"/>
    <property type="match status" value="1"/>
</dbReference>
<feature type="transmembrane region" description="Helical" evidence="1">
    <location>
        <begin position="229"/>
        <end position="250"/>
    </location>
</feature>
<reference evidence="2" key="1">
    <citation type="submission" date="2018-05" db="EMBL/GenBank/DDBJ databases">
        <authorList>
            <person name="Lanie J.A."/>
            <person name="Ng W.-L."/>
            <person name="Kazmierczak K.M."/>
            <person name="Andrzejewski T.M."/>
            <person name="Davidsen T.M."/>
            <person name="Wayne K.J."/>
            <person name="Tettelin H."/>
            <person name="Glass J.I."/>
            <person name="Rusch D."/>
            <person name="Podicherti R."/>
            <person name="Tsui H.-C.T."/>
            <person name="Winkler M.E."/>
        </authorList>
    </citation>
    <scope>NUCLEOTIDE SEQUENCE</scope>
</reference>
<feature type="transmembrane region" description="Helical" evidence="1">
    <location>
        <begin position="49"/>
        <end position="73"/>
    </location>
</feature>